<dbReference type="RefSeq" id="WP_271088699.1">
    <property type="nucleotide sequence ID" value="NZ_JAPJZH010000003.1"/>
</dbReference>
<dbReference type="SMART" id="SM00382">
    <property type="entry name" value="AAA"/>
    <property type="match status" value="1"/>
</dbReference>
<dbReference type="InterPro" id="IPR003593">
    <property type="entry name" value="AAA+_ATPase"/>
</dbReference>
<feature type="transmembrane region" description="Helical" evidence="8">
    <location>
        <begin position="141"/>
        <end position="170"/>
    </location>
</feature>
<dbReference type="PROSITE" id="PS50929">
    <property type="entry name" value="ABC_TM1F"/>
    <property type="match status" value="1"/>
</dbReference>
<dbReference type="InterPro" id="IPR017871">
    <property type="entry name" value="ABC_transporter-like_CS"/>
</dbReference>
<dbReference type="PANTHER" id="PTHR24221:SF248">
    <property type="entry name" value="ABC TRANSPORTER TRANSMEMBRANE REGION"/>
    <property type="match status" value="1"/>
</dbReference>
<dbReference type="InterPro" id="IPR010128">
    <property type="entry name" value="ATPase_T1SS_PrtD-like"/>
</dbReference>
<dbReference type="Gene3D" id="3.40.50.300">
    <property type="entry name" value="P-loop containing nucleotide triphosphate hydrolases"/>
    <property type="match status" value="1"/>
</dbReference>
<feature type="domain" description="ABC transmembrane type-1" evidence="10">
    <location>
        <begin position="24"/>
        <end position="296"/>
    </location>
</feature>
<gene>
    <name evidence="11" type="ORF">OOZ53_07205</name>
</gene>
<evidence type="ECO:0000256" key="5">
    <source>
        <dbReference type="ARBA" id="ARBA00022840"/>
    </source>
</evidence>
<dbReference type="InterPro" id="IPR011527">
    <property type="entry name" value="ABC1_TM_dom"/>
</dbReference>
<evidence type="ECO:0000256" key="6">
    <source>
        <dbReference type="ARBA" id="ARBA00022989"/>
    </source>
</evidence>
<evidence type="ECO:0000256" key="1">
    <source>
        <dbReference type="ARBA" id="ARBA00004651"/>
    </source>
</evidence>
<evidence type="ECO:0000256" key="3">
    <source>
        <dbReference type="ARBA" id="ARBA00022692"/>
    </source>
</evidence>
<evidence type="ECO:0000259" key="10">
    <source>
        <dbReference type="PROSITE" id="PS50929"/>
    </source>
</evidence>
<dbReference type="InterPro" id="IPR039421">
    <property type="entry name" value="Type_1_exporter"/>
</dbReference>
<dbReference type="InterPro" id="IPR027417">
    <property type="entry name" value="P-loop_NTPase"/>
</dbReference>
<evidence type="ECO:0000256" key="4">
    <source>
        <dbReference type="ARBA" id="ARBA00022741"/>
    </source>
</evidence>
<evidence type="ECO:0000256" key="7">
    <source>
        <dbReference type="ARBA" id="ARBA00023136"/>
    </source>
</evidence>
<keyword evidence="12" id="KW-1185">Reference proteome</keyword>
<evidence type="ECO:0000259" key="9">
    <source>
        <dbReference type="PROSITE" id="PS50893"/>
    </source>
</evidence>
<evidence type="ECO:0000313" key="11">
    <source>
        <dbReference type="EMBL" id="MDA4845133.1"/>
    </source>
</evidence>
<feature type="transmembrane region" description="Helical" evidence="8">
    <location>
        <begin position="16"/>
        <end position="39"/>
    </location>
</feature>
<proteinExistence type="inferred from homology"/>
<evidence type="ECO:0000313" key="12">
    <source>
        <dbReference type="Proteomes" id="UP001148313"/>
    </source>
</evidence>
<dbReference type="InterPro" id="IPR003439">
    <property type="entry name" value="ABC_transporter-like_ATP-bd"/>
</dbReference>
<dbReference type="Gene3D" id="1.20.1560.10">
    <property type="entry name" value="ABC transporter type 1, transmembrane domain"/>
    <property type="match status" value="1"/>
</dbReference>
<dbReference type="Pfam" id="PF00005">
    <property type="entry name" value="ABC_tran"/>
    <property type="match status" value="1"/>
</dbReference>
<feature type="domain" description="ABC transporter" evidence="9">
    <location>
        <begin position="327"/>
        <end position="563"/>
    </location>
</feature>
<comment type="caution">
    <text evidence="11">The sequence shown here is derived from an EMBL/GenBank/DDBJ whole genome shotgun (WGS) entry which is preliminary data.</text>
</comment>
<dbReference type="Proteomes" id="UP001148313">
    <property type="component" value="Unassembled WGS sequence"/>
</dbReference>
<reference evidence="11" key="1">
    <citation type="submission" date="2022-11" db="EMBL/GenBank/DDBJ databases">
        <title>Hoeflea poritis sp. nov., isolated from scleractinian coral Porites lutea.</title>
        <authorList>
            <person name="Zhang G."/>
            <person name="Wei Q."/>
            <person name="Cai L."/>
        </authorList>
    </citation>
    <scope>NUCLEOTIDE SEQUENCE</scope>
    <source>
        <strain evidence="11">E7-10</strain>
    </source>
</reference>
<sequence length="564" mass="60276">MEKQSIRDVISSLRGWLLSVAGISLVVNLLAFTGPLFMLQVYDRVLASGSVPTLLALGFLTLVLYLFFGVLEGLRSRILLRIGQQVDVDLSAQAYALSTRVPVNYGARGHSVRPVQDLDSVTAFMSGSGPSAVFDVPWLPVYLSVIFLFHTTLGVVALLGAIAISLLVVLNEFVSRTASADAAQTRTRRATLVEESRTNAEVVTAMGMQNALSERWNAENDIYLAGQRAAADWSGFFATAIKTVRFVLQSGILAVGAWLAIKQEISPGVMIASSIMMSRALAPVEQAVSHWRGFIGARQSFRRLKEFMELAPNVEQVTQLRTPSSNLKIDKLYCAPAGVREPVIMGASMALNAGEGIAVLGPSGSGKSTLAKAIVGAATISNGEVRLDGAALDQWDDEARKRFVGYLPQDLQLFDGTVAQNISRFDSGATSDEIVAAATQANVHELIVGLPKGYDTLIGAQGVALSGGEKQRIALARALFRNPFLLVLDEPNSNLDADGEAALADALLAMRQRGSIIVLIAHRPRALASVDKVLLLKEGRVAAIGPKEEVLRSSIAPVKASQQC</sequence>
<protein>
    <submittedName>
        <fullName evidence="11">Type I secretion system permease/ATPase</fullName>
    </submittedName>
</protein>
<keyword evidence="7 8" id="KW-0472">Membrane</keyword>
<dbReference type="Pfam" id="PF00664">
    <property type="entry name" value="ABC_membrane"/>
    <property type="match status" value="1"/>
</dbReference>
<evidence type="ECO:0000256" key="2">
    <source>
        <dbReference type="ARBA" id="ARBA00005417"/>
    </source>
</evidence>
<dbReference type="InterPro" id="IPR036640">
    <property type="entry name" value="ABC1_TM_sf"/>
</dbReference>
<keyword evidence="5" id="KW-0067">ATP-binding</keyword>
<dbReference type="SUPFAM" id="SSF90123">
    <property type="entry name" value="ABC transporter transmembrane region"/>
    <property type="match status" value="1"/>
</dbReference>
<keyword evidence="4" id="KW-0547">Nucleotide-binding</keyword>
<keyword evidence="3 8" id="KW-0812">Transmembrane</keyword>
<name>A0ABT4VK89_9HYPH</name>
<comment type="subcellular location">
    <subcellularLocation>
        <location evidence="1">Cell membrane</location>
        <topology evidence="1">Multi-pass membrane protein</topology>
    </subcellularLocation>
</comment>
<comment type="similarity">
    <text evidence="2">Belongs to the ABC transporter superfamily.</text>
</comment>
<dbReference type="NCBIfam" id="TIGR01842">
    <property type="entry name" value="type_I_sec_PrtD"/>
    <property type="match status" value="1"/>
</dbReference>
<evidence type="ECO:0000256" key="8">
    <source>
        <dbReference type="SAM" id="Phobius"/>
    </source>
</evidence>
<dbReference type="PANTHER" id="PTHR24221">
    <property type="entry name" value="ATP-BINDING CASSETTE SUB-FAMILY B"/>
    <property type="match status" value="1"/>
</dbReference>
<accession>A0ABT4VK89</accession>
<dbReference type="SUPFAM" id="SSF52540">
    <property type="entry name" value="P-loop containing nucleoside triphosphate hydrolases"/>
    <property type="match status" value="1"/>
</dbReference>
<keyword evidence="6 8" id="KW-1133">Transmembrane helix</keyword>
<dbReference type="PROSITE" id="PS00211">
    <property type="entry name" value="ABC_TRANSPORTER_1"/>
    <property type="match status" value="1"/>
</dbReference>
<dbReference type="EMBL" id="JAPJZH010000003">
    <property type="protein sequence ID" value="MDA4845133.1"/>
    <property type="molecule type" value="Genomic_DNA"/>
</dbReference>
<dbReference type="PROSITE" id="PS50893">
    <property type="entry name" value="ABC_TRANSPORTER_2"/>
    <property type="match status" value="1"/>
</dbReference>
<organism evidence="11 12">
    <name type="scientific">Hoeflea poritis</name>
    <dbReference type="NCBI Taxonomy" id="2993659"/>
    <lineage>
        <taxon>Bacteria</taxon>
        <taxon>Pseudomonadati</taxon>
        <taxon>Pseudomonadota</taxon>
        <taxon>Alphaproteobacteria</taxon>
        <taxon>Hyphomicrobiales</taxon>
        <taxon>Rhizobiaceae</taxon>
        <taxon>Hoeflea</taxon>
    </lineage>
</organism>
<feature type="transmembrane region" description="Helical" evidence="8">
    <location>
        <begin position="51"/>
        <end position="71"/>
    </location>
</feature>